<accession>A0A6H2A1I9</accession>
<organism evidence="1">
    <name type="scientific">viral metagenome</name>
    <dbReference type="NCBI Taxonomy" id="1070528"/>
    <lineage>
        <taxon>unclassified sequences</taxon>
        <taxon>metagenomes</taxon>
        <taxon>organismal metagenomes</taxon>
    </lineage>
</organism>
<dbReference type="EMBL" id="MT144807">
    <property type="protein sequence ID" value="QJH99759.1"/>
    <property type="molecule type" value="Genomic_DNA"/>
</dbReference>
<name>A0A6H2A1I9_9ZZZZ</name>
<proteinExistence type="predicted"/>
<dbReference type="EMBL" id="MT144441">
    <property type="protein sequence ID" value="QJA53684.1"/>
    <property type="molecule type" value="Genomic_DNA"/>
</dbReference>
<evidence type="ECO:0000313" key="2">
    <source>
        <dbReference type="EMBL" id="QJH99759.1"/>
    </source>
</evidence>
<reference evidence="1" key="1">
    <citation type="submission" date="2020-03" db="EMBL/GenBank/DDBJ databases">
        <title>The deep terrestrial virosphere.</title>
        <authorList>
            <person name="Holmfeldt K."/>
            <person name="Nilsson E."/>
            <person name="Simone D."/>
            <person name="Lopez-Fernandez M."/>
            <person name="Wu X."/>
            <person name="de Brujin I."/>
            <person name="Lundin D."/>
            <person name="Andersson A."/>
            <person name="Bertilsson S."/>
            <person name="Dopson M."/>
        </authorList>
    </citation>
    <scope>NUCLEOTIDE SEQUENCE</scope>
    <source>
        <strain evidence="1">TM448A03787</strain>
        <strain evidence="2">TM448B01667</strain>
    </source>
</reference>
<sequence length="114" mass="12938">MEIEKLQRELLKQNEWLFLKLTEQKKLVVDAAQTEHDYRIAVAKKMLELRAEGTPVTIIADITKGEKLIAKLKLDRDIAKGMSDACNQAIMAIRASMSGLQSLISRDKELMKLI</sequence>
<protein>
    <submittedName>
        <fullName evidence="1">Uncharacterized protein</fullName>
    </submittedName>
</protein>
<evidence type="ECO:0000313" key="1">
    <source>
        <dbReference type="EMBL" id="QJA53684.1"/>
    </source>
</evidence>
<dbReference type="AlphaFoldDB" id="A0A6H2A1I9"/>
<gene>
    <name evidence="1" type="ORF">TM448A03787_0010</name>
    <name evidence="2" type="ORF">TM448B01667_0008</name>
</gene>